<dbReference type="Pfam" id="PF02632">
    <property type="entry name" value="BioY"/>
    <property type="match status" value="1"/>
</dbReference>
<comment type="subcellular location">
    <subcellularLocation>
        <location evidence="2">Cell membrane</location>
        <topology evidence="2">Multi-pass membrane protein</topology>
    </subcellularLocation>
</comment>
<reference evidence="5" key="1">
    <citation type="journal article" date="2019" name="Int. J. Syst. Evol. Microbiol.">
        <title>The Global Catalogue of Microorganisms (GCM) 10K type strain sequencing project: providing services to taxonomists for standard genome sequencing and annotation.</title>
        <authorList>
            <consortium name="The Broad Institute Genomics Platform"/>
            <consortium name="The Broad Institute Genome Sequencing Center for Infectious Disease"/>
            <person name="Wu L."/>
            <person name="Ma J."/>
        </authorList>
    </citation>
    <scope>NUCLEOTIDE SEQUENCE [LARGE SCALE GENOMIC DNA]</scope>
    <source>
        <strain evidence="5">CCUG 46385</strain>
    </source>
</reference>
<keyword evidence="2" id="KW-0813">Transport</keyword>
<dbReference type="RefSeq" id="WP_379787755.1">
    <property type="nucleotide sequence ID" value="NZ_JBHSHL010000014.1"/>
</dbReference>
<dbReference type="PIRSF" id="PIRSF016661">
    <property type="entry name" value="BioY"/>
    <property type="match status" value="1"/>
</dbReference>
<feature type="transmembrane region" description="Helical" evidence="3">
    <location>
        <begin position="15"/>
        <end position="33"/>
    </location>
</feature>
<accession>A0ABV9QNH8</accession>
<evidence type="ECO:0000256" key="3">
    <source>
        <dbReference type="SAM" id="Phobius"/>
    </source>
</evidence>
<protein>
    <recommendedName>
        <fullName evidence="2">Biotin transporter</fullName>
    </recommendedName>
</protein>
<evidence type="ECO:0000313" key="4">
    <source>
        <dbReference type="EMBL" id="MFC4804254.1"/>
    </source>
</evidence>
<dbReference type="Proteomes" id="UP001595916">
    <property type="component" value="Unassembled WGS sequence"/>
</dbReference>
<keyword evidence="3" id="KW-1133">Transmembrane helix</keyword>
<sequence length="186" mass="19893">MERTYSTSAFKTKELILVALFTALSAVGAFIRIPLPMIPFSMQNLFTTLSGLLLGSYLGSVAVALYVILGLIGLPIFTQGGGIGYVLKPSFGYLLGFILGAWITGKLRERASKNDFKSILLANAAGMASIYVIGVGYYYVLSTFLLGQPLGAKVLLVNFVLMTLPGDVVKCFVVTALGKKLLPVLK</sequence>
<keyword evidence="3" id="KW-0812">Transmembrane</keyword>
<dbReference type="Gene3D" id="1.10.1760.20">
    <property type="match status" value="1"/>
</dbReference>
<comment type="similarity">
    <text evidence="1 2">Belongs to the BioY family.</text>
</comment>
<evidence type="ECO:0000313" key="5">
    <source>
        <dbReference type="Proteomes" id="UP001595916"/>
    </source>
</evidence>
<evidence type="ECO:0000256" key="1">
    <source>
        <dbReference type="ARBA" id="ARBA00010692"/>
    </source>
</evidence>
<dbReference type="PANTHER" id="PTHR34295:SF1">
    <property type="entry name" value="BIOTIN TRANSPORTER BIOY"/>
    <property type="match status" value="1"/>
</dbReference>
<feature type="transmembrane region" description="Helical" evidence="3">
    <location>
        <begin position="119"/>
        <end position="140"/>
    </location>
</feature>
<gene>
    <name evidence="4" type="ORF">ACFO4R_04085</name>
</gene>
<organism evidence="4 5">
    <name type="scientific">Filifactor villosus</name>
    <dbReference type="NCBI Taxonomy" id="29374"/>
    <lineage>
        <taxon>Bacteria</taxon>
        <taxon>Bacillati</taxon>
        <taxon>Bacillota</taxon>
        <taxon>Clostridia</taxon>
        <taxon>Peptostreptococcales</taxon>
        <taxon>Filifactoraceae</taxon>
        <taxon>Filifactor</taxon>
    </lineage>
</organism>
<dbReference type="PANTHER" id="PTHR34295">
    <property type="entry name" value="BIOTIN TRANSPORTER BIOY"/>
    <property type="match status" value="1"/>
</dbReference>
<keyword evidence="2 3" id="KW-0472">Membrane</keyword>
<evidence type="ECO:0000256" key="2">
    <source>
        <dbReference type="PIRNR" id="PIRNR016661"/>
    </source>
</evidence>
<feature type="transmembrane region" description="Helical" evidence="3">
    <location>
        <begin position="90"/>
        <end position="107"/>
    </location>
</feature>
<feature type="transmembrane region" description="Helical" evidence="3">
    <location>
        <begin position="45"/>
        <end position="78"/>
    </location>
</feature>
<keyword evidence="2" id="KW-1003">Cell membrane</keyword>
<proteinExistence type="inferred from homology"/>
<dbReference type="EMBL" id="JBHSHL010000014">
    <property type="protein sequence ID" value="MFC4804254.1"/>
    <property type="molecule type" value="Genomic_DNA"/>
</dbReference>
<comment type="caution">
    <text evidence="4">The sequence shown here is derived from an EMBL/GenBank/DDBJ whole genome shotgun (WGS) entry which is preliminary data.</text>
</comment>
<dbReference type="InterPro" id="IPR003784">
    <property type="entry name" value="BioY"/>
</dbReference>
<feature type="transmembrane region" description="Helical" evidence="3">
    <location>
        <begin position="155"/>
        <end position="177"/>
    </location>
</feature>
<keyword evidence="5" id="KW-1185">Reference proteome</keyword>
<name>A0ABV9QNH8_9FIRM</name>